<keyword evidence="4" id="KW-0648">Protein biosynthesis</keyword>
<dbReference type="GO" id="GO:0003723">
    <property type="term" value="F:RNA binding"/>
    <property type="evidence" value="ECO:0007669"/>
    <property type="project" value="UniProtKB-UniRule"/>
</dbReference>
<dbReference type="Pfam" id="PF06979">
    <property type="entry name" value="TMEM70"/>
    <property type="match status" value="1"/>
</dbReference>
<dbReference type="InterPro" id="IPR045325">
    <property type="entry name" value="TMEM70/TMEM186/TMEM223"/>
</dbReference>
<organism evidence="4 5">
    <name type="scientific">Schistosoma japonicum</name>
    <name type="common">Blood fluke</name>
    <dbReference type="NCBI Taxonomy" id="6182"/>
    <lineage>
        <taxon>Eukaryota</taxon>
        <taxon>Metazoa</taxon>
        <taxon>Spiralia</taxon>
        <taxon>Lophotrochozoa</taxon>
        <taxon>Platyhelminthes</taxon>
        <taxon>Trematoda</taxon>
        <taxon>Digenea</taxon>
        <taxon>Strigeidida</taxon>
        <taxon>Schistosomatoidea</taxon>
        <taxon>Schistosomatidae</taxon>
        <taxon>Schistosoma</taxon>
    </lineage>
</organism>
<dbReference type="PROSITE" id="PS50102">
    <property type="entry name" value="RRM"/>
    <property type="match status" value="1"/>
</dbReference>
<dbReference type="GO" id="GO:0003746">
    <property type="term" value="F:translation elongation factor activity"/>
    <property type="evidence" value="ECO:0007669"/>
    <property type="project" value="UniProtKB-KW"/>
</dbReference>
<dbReference type="Pfam" id="PF00076">
    <property type="entry name" value="RRM_1"/>
    <property type="match status" value="1"/>
</dbReference>
<feature type="domain" description="RRM" evidence="3">
    <location>
        <begin position="212"/>
        <end position="281"/>
    </location>
</feature>
<dbReference type="Gene3D" id="3.30.70.330">
    <property type="match status" value="1"/>
</dbReference>
<dbReference type="AlphaFoldDB" id="A0A4Z2DF94"/>
<dbReference type="InterPro" id="IPR012677">
    <property type="entry name" value="Nucleotide-bd_a/b_plait_sf"/>
</dbReference>
<gene>
    <name evidence="4" type="ORF">EWB00_001721</name>
</gene>
<evidence type="ECO:0000259" key="3">
    <source>
        <dbReference type="PROSITE" id="PS50102"/>
    </source>
</evidence>
<dbReference type="EMBL" id="SKCS01000160">
    <property type="protein sequence ID" value="TNN14910.1"/>
    <property type="molecule type" value="Genomic_DNA"/>
</dbReference>
<dbReference type="SMART" id="SM00360">
    <property type="entry name" value="RRM"/>
    <property type="match status" value="1"/>
</dbReference>
<dbReference type="InterPro" id="IPR000504">
    <property type="entry name" value="RRM_dom"/>
</dbReference>
<sequence length="532" mass="61010">MTIEDPDLEAGKNIDVDELLASFSIDLPDEHTDPEKSLRKELSSLKQMRRTLTDIDHEVKKCEREEEKSKAMKPREKAKEEAMKLLKSGAISIENKNERHTFKRKLKESEEEETLGPNVNSKMKQSLYHNFLPGPTLNPLRSDEKKLDDLSHTKAYTLETNCTGAPETVQTKRKQQFNVLLDNKNIDTDQIPDVVDSHNAVHLNSPNRPMHSTLYVGYHNITEPFIYDVFKQHGTVVKIKIGDPSNHAYVTMATSQMAQSALKLDHQMVSNRLLRVSYARKPSHMKPFSSTKSNPDRLFRKIASSDPFPSNEEPSNRTSSEPNRDLGMYGCSEEFFKEYKRVCIYQAANQLKQFRYFGAFCAFHTIIWGYMSCNPKSIQKVETDWKLFRKSIIESHSWLKSYLQSPSSESVEQIKPWITSILAFSTLLIGVLIPRRVIRNISLLTVKDNSTSSLQKLIEINTYGAFGIKSNGRTFRRPVEHVSFNCKSPHSATSRIALRVKNIPIDFLLSLHGTKYIDEDELYCLMNKVNNN</sequence>
<name>A0A4Z2DF94_SCHJA</name>
<dbReference type="CDD" id="cd00590">
    <property type="entry name" value="RRM_SF"/>
    <property type="match status" value="1"/>
</dbReference>
<accession>A0A4Z2DF94</accession>
<evidence type="ECO:0000313" key="5">
    <source>
        <dbReference type="Proteomes" id="UP000311919"/>
    </source>
</evidence>
<comment type="caution">
    <text evidence="4">The sequence shown here is derived from an EMBL/GenBank/DDBJ whole genome shotgun (WGS) entry which is preliminary data.</text>
</comment>
<dbReference type="SUPFAM" id="SSF54928">
    <property type="entry name" value="RNA-binding domain, RBD"/>
    <property type="match status" value="1"/>
</dbReference>
<feature type="compositionally biased region" description="Polar residues" evidence="2">
    <location>
        <begin position="312"/>
        <end position="321"/>
    </location>
</feature>
<protein>
    <submittedName>
        <fullName evidence="4">Negative elongation factor e isoform 3</fullName>
    </submittedName>
</protein>
<evidence type="ECO:0000256" key="2">
    <source>
        <dbReference type="SAM" id="MobiDB-lite"/>
    </source>
</evidence>
<evidence type="ECO:0000256" key="1">
    <source>
        <dbReference type="PROSITE-ProRule" id="PRU00176"/>
    </source>
</evidence>
<reference evidence="4 5" key="1">
    <citation type="submission" date="2019-03" db="EMBL/GenBank/DDBJ databases">
        <title>An improved genome assembly of the fluke Schistosoma japonicum.</title>
        <authorList>
            <person name="Hu W."/>
            <person name="Luo F."/>
            <person name="Yin M."/>
            <person name="Mo X."/>
            <person name="Sun C."/>
            <person name="Wu Q."/>
            <person name="Zhu B."/>
            <person name="Xiang M."/>
            <person name="Wang J."/>
            <person name="Wang Y."/>
            <person name="Zhang T."/>
            <person name="Xu B."/>
            <person name="Zheng H."/>
            <person name="Feng Z."/>
        </authorList>
    </citation>
    <scope>NUCLEOTIDE SEQUENCE [LARGE SCALE GENOMIC DNA]</scope>
    <source>
        <strain evidence="4">HuSjv2</strain>
        <tissue evidence="4">Worms</tissue>
    </source>
</reference>
<keyword evidence="4" id="KW-0251">Elongation factor</keyword>
<feature type="region of interest" description="Disordered" evidence="2">
    <location>
        <begin position="302"/>
        <end position="325"/>
    </location>
</feature>
<keyword evidence="1" id="KW-0694">RNA-binding</keyword>
<proteinExistence type="predicted"/>
<evidence type="ECO:0000313" key="4">
    <source>
        <dbReference type="EMBL" id="TNN14910.1"/>
    </source>
</evidence>
<keyword evidence="5" id="KW-1185">Reference proteome</keyword>
<dbReference type="OrthoDB" id="378874at2759"/>
<dbReference type="InterPro" id="IPR035979">
    <property type="entry name" value="RBD_domain_sf"/>
</dbReference>
<dbReference type="Proteomes" id="UP000311919">
    <property type="component" value="Unassembled WGS sequence"/>
</dbReference>